<feature type="domain" description="C2H2-type" evidence="7">
    <location>
        <begin position="311"/>
        <end position="340"/>
    </location>
</feature>
<feature type="compositionally biased region" description="Basic residues" evidence="5">
    <location>
        <begin position="331"/>
        <end position="348"/>
    </location>
</feature>
<dbReference type="PROSITE" id="PS00636">
    <property type="entry name" value="DNAJ_1"/>
    <property type="match status" value="1"/>
</dbReference>
<evidence type="ECO:0000313" key="8">
    <source>
        <dbReference type="EMBL" id="KEZ43615.1"/>
    </source>
</evidence>
<dbReference type="HOGENOM" id="CLU_009539_2_1_1"/>
<comment type="caution">
    <text evidence="8">The sequence shown here is derived from an EMBL/GenBank/DDBJ whole genome shotgun (WGS) entry which is preliminary data.</text>
</comment>
<proteinExistence type="predicted"/>
<dbReference type="GO" id="GO:0005737">
    <property type="term" value="C:cytoplasm"/>
    <property type="evidence" value="ECO:0007669"/>
    <property type="project" value="TreeGrafter"/>
</dbReference>
<keyword evidence="9" id="KW-1185">Reference proteome</keyword>
<dbReference type="GO" id="GO:0008270">
    <property type="term" value="F:zinc ion binding"/>
    <property type="evidence" value="ECO:0007669"/>
    <property type="project" value="UniProtKB-KW"/>
</dbReference>
<protein>
    <submittedName>
        <fullName evidence="8">DnaJ domain-containing protein</fullName>
    </submittedName>
</protein>
<feature type="compositionally biased region" description="Basic and acidic residues" evidence="5">
    <location>
        <begin position="349"/>
        <end position="359"/>
    </location>
</feature>
<dbReference type="SMART" id="SM00451">
    <property type="entry name" value="ZnF_U1"/>
    <property type="match status" value="1"/>
</dbReference>
<dbReference type="Proteomes" id="UP000028545">
    <property type="component" value="Unassembled WGS sequence"/>
</dbReference>
<dbReference type="Pfam" id="PF00226">
    <property type="entry name" value="DnaJ"/>
    <property type="match status" value="1"/>
</dbReference>
<dbReference type="InterPro" id="IPR001623">
    <property type="entry name" value="DnaJ_domain"/>
</dbReference>
<evidence type="ECO:0000256" key="1">
    <source>
        <dbReference type="ARBA" id="ARBA00022723"/>
    </source>
</evidence>
<dbReference type="GO" id="GO:0003676">
    <property type="term" value="F:nucleic acid binding"/>
    <property type="evidence" value="ECO:0007669"/>
    <property type="project" value="InterPro"/>
</dbReference>
<dbReference type="InterPro" id="IPR036236">
    <property type="entry name" value="Znf_C2H2_sf"/>
</dbReference>
<dbReference type="PANTHER" id="PTHR44029">
    <property type="entry name" value="DNAJ HOMOLOG SUBFAMILY C MEMBER 21"/>
    <property type="match status" value="1"/>
</dbReference>
<feature type="region of interest" description="Disordered" evidence="5">
    <location>
        <begin position="329"/>
        <end position="478"/>
    </location>
</feature>
<dbReference type="Pfam" id="PF12171">
    <property type="entry name" value="zf-C2H2_jaz"/>
    <property type="match status" value="1"/>
</dbReference>
<dbReference type="AlphaFoldDB" id="A0A084G8F3"/>
<dbReference type="PANTHER" id="PTHR44029:SF1">
    <property type="entry name" value="DNAJ HOMOLOG SUBFAMILY C MEMBER 21"/>
    <property type="match status" value="1"/>
</dbReference>
<dbReference type="KEGG" id="sapo:SAPIO_CDS4545"/>
<dbReference type="Gene3D" id="3.30.160.60">
    <property type="entry name" value="Classic Zinc Finger"/>
    <property type="match status" value="1"/>
</dbReference>
<dbReference type="CDD" id="cd06257">
    <property type="entry name" value="DnaJ"/>
    <property type="match status" value="1"/>
</dbReference>
<dbReference type="InterPro" id="IPR013087">
    <property type="entry name" value="Znf_C2H2_type"/>
</dbReference>
<dbReference type="PROSITE" id="PS00028">
    <property type="entry name" value="ZINC_FINGER_C2H2_1"/>
    <property type="match status" value="2"/>
</dbReference>
<dbReference type="EMBL" id="JOWA01000092">
    <property type="protein sequence ID" value="KEZ43615.1"/>
    <property type="molecule type" value="Genomic_DNA"/>
</dbReference>
<sequence>MGGQQSSESSGASNPPPTSCYYELLGVSQTASSDDIRKAYRRRALELHPDKNIEDSENASRRFAQLQAAYEILSDPQERAWYDSHKDAILHGRGTGESQNSEFRNVRVTSADEIVSLVGRFNTAVPFSDEPGGFFGELRGVFDRLATEEVALGDYEDSQVPTYPSFGVSTDAYETVVRPFYTAWLSFSTHKSFTWKDKYRLSDAPDRRVRRLMEKENKKLREDAIKEFNEAVRFLVNFSRKRDPRYTANAVSTSDRQKALRDVVAAQAARSRAANQEKLHGSVVAEWIQTKDEDAAFTSEDEESEVDIEHIECIICNKIFKSENQYEAHERSKKHTKAVQQLRHKMRRENRDLNLDRTDNQASLEPKLERTSEPDITSSDGEPDTQGPGDPEECLETVPEYKSSDSTVGTPGPPITSATTTISENKTHDQDEAGIDSLIHRPGNAHDHEAPPVPKVGKAKAKRDKRAARQEAAARQSTSTLACNVCNEHFVSRTKLFNHIRTQGHAVPS</sequence>
<dbReference type="SMART" id="SM00355">
    <property type="entry name" value="ZnF_C2H2"/>
    <property type="match status" value="2"/>
</dbReference>
<dbReference type="InterPro" id="IPR051964">
    <property type="entry name" value="Chaperone_stress_response"/>
</dbReference>
<evidence type="ECO:0000259" key="7">
    <source>
        <dbReference type="PROSITE" id="PS50157"/>
    </source>
</evidence>
<evidence type="ECO:0000256" key="5">
    <source>
        <dbReference type="SAM" id="MobiDB-lite"/>
    </source>
</evidence>
<reference evidence="8 9" key="1">
    <citation type="journal article" date="2014" name="Genome Announc.">
        <title>Draft genome sequence of the pathogenic fungus Scedosporium apiospermum.</title>
        <authorList>
            <person name="Vandeputte P."/>
            <person name="Ghamrawi S."/>
            <person name="Rechenmann M."/>
            <person name="Iltis A."/>
            <person name="Giraud S."/>
            <person name="Fleury M."/>
            <person name="Thornton C."/>
            <person name="Delhaes L."/>
            <person name="Meyer W."/>
            <person name="Papon N."/>
            <person name="Bouchara J.P."/>
        </authorList>
    </citation>
    <scope>NUCLEOTIDE SEQUENCE [LARGE SCALE GENOMIC DNA]</scope>
    <source>
        <strain evidence="8 9">IHEM 14462</strain>
    </source>
</reference>
<evidence type="ECO:0000259" key="6">
    <source>
        <dbReference type="PROSITE" id="PS50076"/>
    </source>
</evidence>
<dbReference type="VEuPathDB" id="FungiDB:SAPIO_CDS4545"/>
<dbReference type="Pfam" id="PF21884">
    <property type="entry name" value="ZUO1-like_ZHD"/>
    <property type="match status" value="1"/>
</dbReference>
<keyword evidence="2 4" id="KW-0863">Zinc-finger</keyword>
<dbReference type="PROSITE" id="PS50157">
    <property type="entry name" value="ZINC_FINGER_C2H2_2"/>
    <property type="match status" value="2"/>
</dbReference>
<feature type="compositionally biased region" description="Basic residues" evidence="5">
    <location>
        <begin position="457"/>
        <end position="466"/>
    </location>
</feature>
<feature type="domain" description="J" evidence="6">
    <location>
        <begin position="20"/>
        <end position="86"/>
    </location>
</feature>
<dbReference type="InterPro" id="IPR036869">
    <property type="entry name" value="J_dom_sf"/>
</dbReference>
<dbReference type="SMART" id="SM00271">
    <property type="entry name" value="DnaJ"/>
    <property type="match status" value="1"/>
</dbReference>
<dbReference type="Gene3D" id="1.10.287.110">
    <property type="entry name" value="DnaJ domain"/>
    <property type="match status" value="1"/>
</dbReference>
<dbReference type="PRINTS" id="PR00625">
    <property type="entry name" value="JDOMAIN"/>
</dbReference>
<name>A0A084G8F3_PSEDA</name>
<dbReference type="PROSITE" id="PS50076">
    <property type="entry name" value="DNAJ_2"/>
    <property type="match status" value="1"/>
</dbReference>
<dbReference type="SUPFAM" id="SSF46565">
    <property type="entry name" value="Chaperone J-domain"/>
    <property type="match status" value="1"/>
</dbReference>
<dbReference type="OrthoDB" id="5894at2759"/>
<dbReference type="RefSeq" id="XP_016643414.1">
    <property type="nucleotide sequence ID" value="XM_016787069.1"/>
</dbReference>
<evidence type="ECO:0000313" key="9">
    <source>
        <dbReference type="Proteomes" id="UP000028545"/>
    </source>
</evidence>
<feature type="domain" description="C2H2-type" evidence="7">
    <location>
        <begin position="481"/>
        <end position="508"/>
    </location>
</feature>
<organism evidence="8 9">
    <name type="scientific">Pseudallescheria apiosperma</name>
    <name type="common">Scedosporium apiospermum</name>
    <dbReference type="NCBI Taxonomy" id="563466"/>
    <lineage>
        <taxon>Eukaryota</taxon>
        <taxon>Fungi</taxon>
        <taxon>Dikarya</taxon>
        <taxon>Ascomycota</taxon>
        <taxon>Pezizomycotina</taxon>
        <taxon>Sordariomycetes</taxon>
        <taxon>Hypocreomycetidae</taxon>
        <taxon>Microascales</taxon>
        <taxon>Microascaceae</taxon>
        <taxon>Scedosporium</taxon>
    </lineage>
</organism>
<keyword evidence="3" id="KW-0862">Zinc</keyword>
<gene>
    <name evidence="8" type="ORF">SAPIO_CDS4545</name>
</gene>
<dbReference type="GeneID" id="27723617"/>
<dbReference type="InterPro" id="IPR054076">
    <property type="entry name" value="ZUO1-like_ZHD"/>
</dbReference>
<dbReference type="InterPro" id="IPR018253">
    <property type="entry name" value="DnaJ_domain_CS"/>
</dbReference>
<dbReference type="InterPro" id="IPR022755">
    <property type="entry name" value="Znf_C2H2_jaz"/>
</dbReference>
<keyword evidence="1" id="KW-0479">Metal-binding</keyword>
<dbReference type="Pfam" id="PF00096">
    <property type="entry name" value="zf-C2H2"/>
    <property type="match status" value="1"/>
</dbReference>
<dbReference type="OMA" id="RANHEES"/>
<evidence type="ECO:0000256" key="3">
    <source>
        <dbReference type="ARBA" id="ARBA00022833"/>
    </source>
</evidence>
<dbReference type="FunFam" id="1.10.287.110:FF:000046">
    <property type="entry name" value="dnaJ homolog subfamily C member 21"/>
    <property type="match status" value="1"/>
</dbReference>
<dbReference type="InterPro" id="IPR003604">
    <property type="entry name" value="Matrin/U1-like-C_Znf_C2H2"/>
</dbReference>
<accession>A0A084G8F3</accession>
<dbReference type="SUPFAM" id="SSF57667">
    <property type="entry name" value="beta-beta-alpha zinc fingers"/>
    <property type="match status" value="1"/>
</dbReference>
<evidence type="ECO:0000256" key="2">
    <source>
        <dbReference type="ARBA" id="ARBA00022771"/>
    </source>
</evidence>
<evidence type="ECO:0000256" key="4">
    <source>
        <dbReference type="PROSITE-ProRule" id="PRU00042"/>
    </source>
</evidence>